<dbReference type="PANTHER" id="PTHR24305">
    <property type="entry name" value="CYTOCHROME P450"/>
    <property type="match status" value="1"/>
</dbReference>
<feature type="non-terminal residue" evidence="7">
    <location>
        <position position="1"/>
    </location>
</feature>
<dbReference type="GO" id="GO:0004497">
    <property type="term" value="F:monooxygenase activity"/>
    <property type="evidence" value="ECO:0007669"/>
    <property type="project" value="UniProtKB-KW"/>
</dbReference>
<dbReference type="OrthoDB" id="3934656at2759"/>
<dbReference type="PRINTS" id="PR00385">
    <property type="entry name" value="P450"/>
</dbReference>
<reference evidence="7" key="1">
    <citation type="submission" date="2022-11" db="EMBL/GenBank/DDBJ databases">
        <authorList>
            <person name="Petersen C."/>
        </authorList>
    </citation>
    <scope>NUCLEOTIDE SEQUENCE</scope>
    <source>
        <strain evidence="7">IBT 26290</strain>
    </source>
</reference>
<dbReference type="SUPFAM" id="SSF48264">
    <property type="entry name" value="Cytochrome P450"/>
    <property type="match status" value="1"/>
</dbReference>
<dbReference type="InterPro" id="IPR002401">
    <property type="entry name" value="Cyt_P450_E_grp-I"/>
</dbReference>
<keyword evidence="2 5" id="KW-0479">Metal-binding</keyword>
<dbReference type="EMBL" id="JAPQKN010000001">
    <property type="protein sequence ID" value="KAJ5174147.1"/>
    <property type="molecule type" value="Genomic_DNA"/>
</dbReference>
<dbReference type="InterPro" id="IPR001128">
    <property type="entry name" value="Cyt_P450"/>
</dbReference>
<accession>A0A9W9ID63</accession>
<comment type="cofactor">
    <cofactor evidence="1 5">
        <name>heme</name>
        <dbReference type="ChEBI" id="CHEBI:30413"/>
    </cofactor>
</comment>
<evidence type="ECO:0000256" key="1">
    <source>
        <dbReference type="ARBA" id="ARBA00001971"/>
    </source>
</evidence>
<evidence type="ECO:0000313" key="8">
    <source>
        <dbReference type="Proteomes" id="UP001149163"/>
    </source>
</evidence>
<evidence type="ECO:0000256" key="5">
    <source>
        <dbReference type="PIRSR" id="PIRSR602401-1"/>
    </source>
</evidence>
<keyword evidence="3 6" id="KW-0560">Oxidoreductase</keyword>
<dbReference type="InterPro" id="IPR017972">
    <property type="entry name" value="Cyt_P450_CS"/>
</dbReference>
<dbReference type="CDD" id="cd11060">
    <property type="entry name" value="CYP57A1-like"/>
    <property type="match status" value="1"/>
</dbReference>
<dbReference type="PROSITE" id="PS00086">
    <property type="entry name" value="CYTOCHROME_P450"/>
    <property type="match status" value="1"/>
</dbReference>
<evidence type="ECO:0000313" key="7">
    <source>
        <dbReference type="EMBL" id="KAJ5174147.1"/>
    </source>
</evidence>
<keyword evidence="5 6" id="KW-0349">Heme</keyword>
<dbReference type="PANTHER" id="PTHR24305:SF190">
    <property type="entry name" value="P450, PUTATIVE (EUROFUNG)-RELATED"/>
    <property type="match status" value="1"/>
</dbReference>
<dbReference type="GO" id="GO:0043386">
    <property type="term" value="P:mycotoxin biosynthetic process"/>
    <property type="evidence" value="ECO:0007669"/>
    <property type="project" value="UniProtKB-ARBA"/>
</dbReference>
<dbReference type="InterPro" id="IPR036396">
    <property type="entry name" value="Cyt_P450_sf"/>
</dbReference>
<dbReference type="GO" id="GO:0005506">
    <property type="term" value="F:iron ion binding"/>
    <property type="evidence" value="ECO:0007669"/>
    <property type="project" value="InterPro"/>
</dbReference>
<dbReference type="GO" id="GO:0020037">
    <property type="term" value="F:heme binding"/>
    <property type="evidence" value="ECO:0007669"/>
    <property type="project" value="InterPro"/>
</dbReference>
<keyword evidence="4 5" id="KW-0408">Iron</keyword>
<dbReference type="Proteomes" id="UP001149163">
    <property type="component" value="Unassembled WGS sequence"/>
</dbReference>
<dbReference type="PRINTS" id="PR00463">
    <property type="entry name" value="EP450I"/>
</dbReference>
<comment type="caution">
    <text evidence="7">The sequence shown here is derived from an EMBL/GenBank/DDBJ whole genome shotgun (WGS) entry which is preliminary data.</text>
</comment>
<evidence type="ECO:0000256" key="3">
    <source>
        <dbReference type="ARBA" id="ARBA00023002"/>
    </source>
</evidence>
<protein>
    <recommendedName>
        <fullName evidence="9">Cytochrome P450</fullName>
    </recommendedName>
</protein>
<feature type="binding site" description="axial binding residue" evidence="5">
    <location>
        <position position="512"/>
    </location>
    <ligand>
        <name>heme</name>
        <dbReference type="ChEBI" id="CHEBI:30413"/>
    </ligand>
    <ligandPart>
        <name>Fe</name>
        <dbReference type="ChEBI" id="CHEBI:18248"/>
    </ligandPart>
</feature>
<dbReference type="InterPro" id="IPR050121">
    <property type="entry name" value="Cytochrome_P450_monoxygenase"/>
</dbReference>
<keyword evidence="6" id="KW-0503">Monooxygenase</keyword>
<evidence type="ECO:0000256" key="2">
    <source>
        <dbReference type="ARBA" id="ARBA00022723"/>
    </source>
</evidence>
<evidence type="ECO:0000256" key="4">
    <source>
        <dbReference type="ARBA" id="ARBA00023004"/>
    </source>
</evidence>
<dbReference type="Pfam" id="PF00067">
    <property type="entry name" value="p450"/>
    <property type="match status" value="1"/>
</dbReference>
<dbReference type="GO" id="GO:0016705">
    <property type="term" value="F:oxidoreductase activity, acting on paired donors, with incorporation or reduction of molecular oxygen"/>
    <property type="evidence" value="ECO:0007669"/>
    <property type="project" value="InterPro"/>
</dbReference>
<sequence>LIIARKSPLSSTDTDLAPMDFKLSFQKLKMPDFHEYRITNLKTSLGELPPAVLALACVGLLTSLIILRTLLRAVLDPCRSLPGPFWARFTRFWLFKQTISGEFNHRNIAMHRKYGERPTLISASSENFYSKRSNMNTKVLSFALHRVTTPLMTPRPLKSFIPDLFSDRNQARHAINRRYVAGFFSLTNQLKMEEQVQNCIAKIDGKFREIAMGEQAVNLTTWLQCYAFDVIAEITVRAPSSALGSVTRLTDGKDKLNMFDNTHKSLVYVTYVSAYYEIHPVAFAMLKRFGTNGLLGVFDFTWAHIKERLKTIDGNEIDSDKSDFLTRVLALHKKDPKFTMDHVFAACMQNIGAGSDTTSISLSAIMGNLIENPRTLEKLRAEIDEKVAAGELSDPPAFKETQKMPYLQAVIHEALRIHSAVGFPVERLVPQGGLMISSQFFPEGTIVATSPWVSAYNKSVYGEDVEVFRPERWMVDKDQYAAMDRSWLPVCFWLGSFLPLSLSSFGYGPRSCLGKNISLMEMGKLVPHLVRKFNFALANTDTKLESTCMGFVKHKNFMVKISEREK</sequence>
<evidence type="ECO:0008006" key="9">
    <source>
        <dbReference type="Google" id="ProtNLM"/>
    </source>
</evidence>
<gene>
    <name evidence="7" type="ORF">N7482_000024</name>
</gene>
<dbReference type="Gene3D" id="1.10.630.10">
    <property type="entry name" value="Cytochrome P450"/>
    <property type="match status" value="1"/>
</dbReference>
<dbReference type="GeneID" id="81421325"/>
<keyword evidence="8" id="KW-1185">Reference proteome</keyword>
<proteinExistence type="inferred from homology"/>
<dbReference type="AlphaFoldDB" id="A0A9W9ID63"/>
<evidence type="ECO:0000256" key="6">
    <source>
        <dbReference type="RuleBase" id="RU000461"/>
    </source>
</evidence>
<organism evidence="7 8">
    <name type="scientific">Penicillium canariense</name>
    <dbReference type="NCBI Taxonomy" id="189055"/>
    <lineage>
        <taxon>Eukaryota</taxon>
        <taxon>Fungi</taxon>
        <taxon>Dikarya</taxon>
        <taxon>Ascomycota</taxon>
        <taxon>Pezizomycotina</taxon>
        <taxon>Eurotiomycetes</taxon>
        <taxon>Eurotiomycetidae</taxon>
        <taxon>Eurotiales</taxon>
        <taxon>Aspergillaceae</taxon>
        <taxon>Penicillium</taxon>
    </lineage>
</organism>
<name>A0A9W9ID63_9EURO</name>
<comment type="similarity">
    <text evidence="6">Belongs to the cytochrome P450 family.</text>
</comment>
<dbReference type="RefSeq" id="XP_056545755.1">
    <property type="nucleotide sequence ID" value="XM_056682149.1"/>
</dbReference>
<reference evidence="7" key="2">
    <citation type="journal article" date="2023" name="IMA Fungus">
        <title>Comparative genomic study of the Penicillium genus elucidates a diverse pangenome and 15 lateral gene transfer events.</title>
        <authorList>
            <person name="Petersen C."/>
            <person name="Sorensen T."/>
            <person name="Nielsen M.R."/>
            <person name="Sondergaard T.E."/>
            <person name="Sorensen J.L."/>
            <person name="Fitzpatrick D.A."/>
            <person name="Frisvad J.C."/>
            <person name="Nielsen K.L."/>
        </authorList>
    </citation>
    <scope>NUCLEOTIDE SEQUENCE</scope>
    <source>
        <strain evidence="7">IBT 26290</strain>
    </source>
</reference>